<feature type="coiled-coil region" evidence="1">
    <location>
        <begin position="632"/>
        <end position="677"/>
    </location>
</feature>
<keyword evidence="1" id="KW-0175">Coiled coil</keyword>
<dbReference type="EMBL" id="BKCJ010242187">
    <property type="protein sequence ID" value="GEZ11339.1"/>
    <property type="molecule type" value="Genomic_DNA"/>
</dbReference>
<organism evidence="2">
    <name type="scientific">Tanacetum cinerariifolium</name>
    <name type="common">Dalmatian daisy</name>
    <name type="synonym">Chrysanthemum cinerariifolium</name>
    <dbReference type="NCBI Taxonomy" id="118510"/>
    <lineage>
        <taxon>Eukaryota</taxon>
        <taxon>Viridiplantae</taxon>
        <taxon>Streptophyta</taxon>
        <taxon>Embryophyta</taxon>
        <taxon>Tracheophyta</taxon>
        <taxon>Spermatophyta</taxon>
        <taxon>Magnoliopsida</taxon>
        <taxon>eudicotyledons</taxon>
        <taxon>Gunneridae</taxon>
        <taxon>Pentapetalae</taxon>
        <taxon>asterids</taxon>
        <taxon>campanulids</taxon>
        <taxon>Asterales</taxon>
        <taxon>Asteraceae</taxon>
        <taxon>Asteroideae</taxon>
        <taxon>Anthemideae</taxon>
        <taxon>Anthemidinae</taxon>
        <taxon>Tanacetum</taxon>
    </lineage>
</organism>
<reference evidence="2" key="1">
    <citation type="journal article" date="2019" name="Sci. Rep.">
        <title>Draft genome of Tanacetum cinerariifolium, the natural source of mosquito coil.</title>
        <authorList>
            <person name="Yamashiro T."/>
            <person name="Shiraishi A."/>
            <person name="Satake H."/>
            <person name="Nakayama K."/>
        </authorList>
    </citation>
    <scope>NUCLEOTIDE SEQUENCE</scope>
</reference>
<evidence type="ECO:0008006" key="3">
    <source>
        <dbReference type="Google" id="ProtNLM"/>
    </source>
</evidence>
<evidence type="ECO:0000313" key="2">
    <source>
        <dbReference type="EMBL" id="GEZ11339.1"/>
    </source>
</evidence>
<protein>
    <recommendedName>
        <fullName evidence="3">Integrase, catalytic region, zinc finger, CCHC-type, peptidase aspartic, catalytic</fullName>
    </recommendedName>
</protein>
<comment type="caution">
    <text evidence="2">The sequence shown here is derived from an EMBL/GenBank/DDBJ whole genome shotgun (WGS) entry which is preliminary data.</text>
</comment>
<proteinExistence type="predicted"/>
<name>A0A699I9J2_TANCI</name>
<accession>A0A699I9J2</accession>
<sequence length="715" mass="82905">MMMYLKNTAGFRLDYFKGISYGDIRPIFEAKFNSNIEFLLKSKEQIEEEENKAIKSINETPAQKAAKIKRLNEEAEDVEELKQHLEIVPDEDDDVYTEATLLTRKVPIVDYQIIKLNNKPQFKIIRADGTHQLYVSFITLLKNFDREDLESLWSIVKERFSTSNPNNFLDDFLLTTLRAMFRRPDGQDQVWTSQRSVHGQEKAKVDVAGYCCWIVLLGCLMLLTGSESRPPMLNKENYVPWSSRLLRYAKSRPNGKLIHNSVLNGPYVRKMIPEQGDANREITITETFHLQTDDELSDKELKQIEADDQAIQTILLGLPEDIYAAEKKAKLFNEWERFTSNEGESIESYYHRFLKFMNDLKRNKHFPKKIASNLKFLNNLQPEWKNTGKLAGYNDVIGNQVIQNAVKNPRVQNGGNQNEEYDLMAAAADLDEIEEVNANCILMANLQQASTSGTQTDSAPVYDTDGLAEVHENCDDNEIFNMFTQEEQYTELLEPIPESHQVPQNDNDVISEDTSMEQGGETVEQHLANFEETRALYESLYQNLAIKVEKVNSVNRKLKDTNTDLTTELARYKNQERCFEISQEKYDKLKRCYQQSIYQEQCLSKKINALHLSTDKQIMTLNEHISDLNKHLSKEKSTISFLLEEKKRLKSDFKTCEDKLLDKQIQLEKRIKELNNIVLKTGQSIQMIHMLSPKPDSFYHTEQKMAFGYQNPFYL</sequence>
<gene>
    <name evidence="2" type="ORF">Tci_483312</name>
</gene>
<evidence type="ECO:0000256" key="1">
    <source>
        <dbReference type="SAM" id="Coils"/>
    </source>
</evidence>
<feature type="non-terminal residue" evidence="2">
    <location>
        <position position="715"/>
    </location>
</feature>
<feature type="coiled-coil region" evidence="1">
    <location>
        <begin position="29"/>
        <end position="88"/>
    </location>
</feature>
<dbReference type="AlphaFoldDB" id="A0A699I9J2"/>